<accession>G6AIF2</accession>
<feature type="non-terminal residue" evidence="1">
    <location>
        <position position="159"/>
    </location>
</feature>
<name>G6AIF2_9BACT</name>
<evidence type="ECO:0000313" key="2">
    <source>
        <dbReference type="Proteomes" id="UP000004597"/>
    </source>
</evidence>
<dbReference type="AlphaFoldDB" id="G6AIF2"/>
<keyword evidence="2" id="KW-1185">Reference proteome</keyword>
<reference evidence="1 2" key="1">
    <citation type="submission" date="2011-10" db="EMBL/GenBank/DDBJ databases">
        <title>The Genome Sequence of Prevotella histicola F0411.</title>
        <authorList>
            <consortium name="The Broad Institute Genome Sequencing Platform"/>
            <person name="Earl A."/>
            <person name="Ward D."/>
            <person name="Feldgarden M."/>
            <person name="Gevers D."/>
            <person name="Izard J."/>
            <person name="Ganesan A."/>
            <person name="Blanton J.M."/>
            <person name="Baranova O.V."/>
            <person name="Tanner A.C."/>
            <person name="Mathney J.M.J."/>
            <person name="Dewhirst F.E."/>
            <person name="Young S.K."/>
            <person name="Zeng Q."/>
            <person name="Gargeya S."/>
            <person name="Fitzgerald M."/>
            <person name="Haas B."/>
            <person name="Abouelleil A."/>
            <person name="Alvarado L."/>
            <person name="Arachchi H.M."/>
            <person name="Berlin A."/>
            <person name="Brown A."/>
            <person name="Chapman S.B."/>
            <person name="Chen Z."/>
            <person name="Dunbar C."/>
            <person name="Freedman E."/>
            <person name="Gearin G."/>
            <person name="Gellesch M."/>
            <person name="Goldberg J."/>
            <person name="Griggs A."/>
            <person name="Gujja S."/>
            <person name="Heiman D."/>
            <person name="Howarth C."/>
            <person name="Larson L."/>
            <person name="Lui A."/>
            <person name="MacDonald P.J.P."/>
            <person name="Montmayeur A."/>
            <person name="Murphy C."/>
            <person name="Neiman D."/>
            <person name="Pearson M."/>
            <person name="Priest M."/>
            <person name="Roberts A."/>
            <person name="Saif S."/>
            <person name="Shea T."/>
            <person name="Shenoy N."/>
            <person name="Sisk P."/>
            <person name="Stolte C."/>
            <person name="Sykes S."/>
            <person name="Wortman J."/>
            <person name="Nusbaum C."/>
            <person name="Birren B."/>
        </authorList>
    </citation>
    <scope>NUCLEOTIDE SEQUENCE [LARGE SCALE GENOMIC DNA]</scope>
    <source>
        <strain evidence="1 2">F0411</strain>
    </source>
</reference>
<protein>
    <submittedName>
        <fullName evidence="1">Uncharacterized protein</fullName>
    </submittedName>
</protein>
<dbReference type="EMBL" id="AFXP01000021">
    <property type="protein sequence ID" value="EHG15427.1"/>
    <property type="molecule type" value="Genomic_DNA"/>
</dbReference>
<gene>
    <name evidence="1" type="ORF">HMPREF9138_01879</name>
</gene>
<comment type="caution">
    <text evidence="1">The sequence shown here is derived from an EMBL/GenBank/DDBJ whole genome shotgun (WGS) entry which is preliminary data.</text>
</comment>
<evidence type="ECO:0000313" key="1">
    <source>
        <dbReference type="EMBL" id="EHG15427.1"/>
    </source>
</evidence>
<dbReference type="STRING" id="857291.HMPREF9138_01879"/>
<dbReference type="HOGENOM" id="CLU_1664457_0_0_10"/>
<sequence length="159" mass="18263">MVQPLFYGKVFAQYRLILLPFSIRNLIAFLPQTTVPNLALPGTSPPSEGLGEAPSPLSFIPLYHHRKRQLPYFFIVQPFRDPAIYTEKYAILQYFSHSTTRCNPTPPDTFSSSDGLGEAFTFLSFIPLYHHRKRQLPYFFIVQPFRDPAIYTEKICASA</sequence>
<organism evidence="1 2">
    <name type="scientific">Prevotella histicola F0411</name>
    <dbReference type="NCBI Taxonomy" id="857291"/>
    <lineage>
        <taxon>Bacteria</taxon>
        <taxon>Pseudomonadati</taxon>
        <taxon>Bacteroidota</taxon>
        <taxon>Bacteroidia</taxon>
        <taxon>Bacteroidales</taxon>
        <taxon>Prevotellaceae</taxon>
        <taxon>Prevotella</taxon>
    </lineage>
</organism>
<proteinExistence type="predicted"/>
<dbReference type="Proteomes" id="UP000004597">
    <property type="component" value="Unassembled WGS sequence"/>
</dbReference>